<comment type="caution">
    <text evidence="1">The sequence shown here is derived from an EMBL/GenBank/DDBJ whole genome shotgun (WGS) entry which is preliminary data.</text>
</comment>
<gene>
    <name evidence="1" type="ORF">AR686_13620</name>
</gene>
<name>A0A124F2M4_9FLAO</name>
<organism evidence="1 2">
    <name type="scientific">Chryseobacterium aquaticum subsp. greenlandense</name>
    <dbReference type="NCBI Taxonomy" id="345663"/>
    <lineage>
        <taxon>Bacteria</taxon>
        <taxon>Pseudomonadati</taxon>
        <taxon>Bacteroidota</taxon>
        <taxon>Flavobacteriia</taxon>
        <taxon>Flavobacteriales</taxon>
        <taxon>Weeksellaceae</taxon>
        <taxon>Chryseobacterium group</taxon>
        <taxon>Chryseobacterium</taxon>
    </lineage>
</organism>
<dbReference type="AlphaFoldDB" id="A0A124F2M4"/>
<protein>
    <submittedName>
        <fullName evidence="1">Uncharacterized protein</fullName>
    </submittedName>
</protein>
<evidence type="ECO:0000313" key="1">
    <source>
        <dbReference type="EMBL" id="KUJ55305.1"/>
    </source>
</evidence>
<dbReference type="EMBL" id="LMAI01000008">
    <property type="protein sequence ID" value="KUJ55305.1"/>
    <property type="molecule type" value="Genomic_DNA"/>
</dbReference>
<reference evidence="1 2" key="1">
    <citation type="submission" date="2015-10" db="EMBL/GenBank/DDBJ databases">
        <title>Genome sequence of Chryseobacterium greenlandense.</title>
        <authorList>
            <person name="Newman J."/>
            <person name="Fischer K."/>
            <person name="Miller J."/>
        </authorList>
    </citation>
    <scope>NUCLEOTIDE SEQUENCE [LARGE SCALE GENOMIC DNA]</scope>
    <source>
        <strain evidence="1 2">UMB34</strain>
    </source>
</reference>
<sequence>MTSKLIYSTLSDIRVFTDFSEKNFHTNKSVTEAGNAFINEKTKAKNYFGFDDLFNFRLIIAQIRFL</sequence>
<evidence type="ECO:0000313" key="2">
    <source>
        <dbReference type="Proteomes" id="UP000054388"/>
    </source>
</evidence>
<dbReference type="Proteomes" id="UP000054388">
    <property type="component" value="Unassembled WGS sequence"/>
</dbReference>
<accession>A0A124F2M4</accession>
<proteinExistence type="predicted"/>